<dbReference type="AlphaFoldDB" id="A0AAV9AME1"/>
<feature type="region of interest" description="Disordered" evidence="1">
    <location>
        <begin position="1"/>
        <end position="59"/>
    </location>
</feature>
<reference evidence="2" key="1">
    <citation type="journal article" date="2023" name="Nat. Commun.">
        <title>Diploid and tetraploid genomes of Acorus and the evolution of monocots.</title>
        <authorList>
            <person name="Ma L."/>
            <person name="Liu K.W."/>
            <person name="Li Z."/>
            <person name="Hsiao Y.Y."/>
            <person name="Qi Y."/>
            <person name="Fu T."/>
            <person name="Tang G.D."/>
            <person name="Zhang D."/>
            <person name="Sun W.H."/>
            <person name="Liu D.K."/>
            <person name="Li Y."/>
            <person name="Chen G.Z."/>
            <person name="Liu X.D."/>
            <person name="Liao X.Y."/>
            <person name="Jiang Y.T."/>
            <person name="Yu X."/>
            <person name="Hao Y."/>
            <person name="Huang J."/>
            <person name="Zhao X.W."/>
            <person name="Ke S."/>
            <person name="Chen Y.Y."/>
            <person name="Wu W.L."/>
            <person name="Hsu J.L."/>
            <person name="Lin Y.F."/>
            <person name="Huang M.D."/>
            <person name="Li C.Y."/>
            <person name="Huang L."/>
            <person name="Wang Z.W."/>
            <person name="Zhao X."/>
            <person name="Zhong W.Y."/>
            <person name="Peng D.H."/>
            <person name="Ahmad S."/>
            <person name="Lan S."/>
            <person name="Zhang J.S."/>
            <person name="Tsai W.C."/>
            <person name="Van de Peer Y."/>
            <person name="Liu Z.J."/>
        </authorList>
    </citation>
    <scope>NUCLEOTIDE SEQUENCE</scope>
    <source>
        <strain evidence="2">SCP</strain>
    </source>
</reference>
<comment type="caution">
    <text evidence="2">The sequence shown here is derived from an EMBL/GenBank/DDBJ whole genome shotgun (WGS) entry which is preliminary data.</text>
</comment>
<evidence type="ECO:0000313" key="3">
    <source>
        <dbReference type="Proteomes" id="UP001179952"/>
    </source>
</evidence>
<name>A0AAV9AME1_ACOGR</name>
<dbReference type="EMBL" id="JAUJYN010000008">
    <property type="protein sequence ID" value="KAK1265207.1"/>
    <property type="molecule type" value="Genomic_DNA"/>
</dbReference>
<evidence type="ECO:0000313" key="2">
    <source>
        <dbReference type="EMBL" id="KAK1265207.1"/>
    </source>
</evidence>
<evidence type="ECO:0000256" key="1">
    <source>
        <dbReference type="SAM" id="MobiDB-lite"/>
    </source>
</evidence>
<dbReference type="Proteomes" id="UP001179952">
    <property type="component" value="Unassembled WGS sequence"/>
</dbReference>
<feature type="compositionally biased region" description="Pro residues" evidence="1">
    <location>
        <begin position="41"/>
        <end position="50"/>
    </location>
</feature>
<protein>
    <submittedName>
        <fullName evidence="2">Uncharacterized protein</fullName>
    </submittedName>
</protein>
<proteinExistence type="predicted"/>
<keyword evidence="3" id="KW-1185">Reference proteome</keyword>
<organism evidence="2 3">
    <name type="scientific">Acorus gramineus</name>
    <name type="common">Dwarf sweet flag</name>
    <dbReference type="NCBI Taxonomy" id="55184"/>
    <lineage>
        <taxon>Eukaryota</taxon>
        <taxon>Viridiplantae</taxon>
        <taxon>Streptophyta</taxon>
        <taxon>Embryophyta</taxon>
        <taxon>Tracheophyta</taxon>
        <taxon>Spermatophyta</taxon>
        <taxon>Magnoliopsida</taxon>
        <taxon>Liliopsida</taxon>
        <taxon>Acoraceae</taxon>
        <taxon>Acorus</taxon>
    </lineage>
</organism>
<accession>A0AAV9AME1</accession>
<gene>
    <name evidence="2" type="ORF">QJS04_geneDACA011279</name>
</gene>
<reference evidence="2" key="2">
    <citation type="submission" date="2023-06" db="EMBL/GenBank/DDBJ databases">
        <authorList>
            <person name="Ma L."/>
            <person name="Liu K.-W."/>
            <person name="Li Z."/>
            <person name="Hsiao Y.-Y."/>
            <person name="Qi Y."/>
            <person name="Fu T."/>
            <person name="Tang G."/>
            <person name="Zhang D."/>
            <person name="Sun W.-H."/>
            <person name="Liu D.-K."/>
            <person name="Li Y."/>
            <person name="Chen G.-Z."/>
            <person name="Liu X.-D."/>
            <person name="Liao X.-Y."/>
            <person name="Jiang Y.-T."/>
            <person name="Yu X."/>
            <person name="Hao Y."/>
            <person name="Huang J."/>
            <person name="Zhao X.-W."/>
            <person name="Ke S."/>
            <person name="Chen Y.-Y."/>
            <person name="Wu W.-L."/>
            <person name="Hsu J.-L."/>
            <person name="Lin Y.-F."/>
            <person name="Huang M.-D."/>
            <person name="Li C.-Y."/>
            <person name="Huang L."/>
            <person name="Wang Z.-W."/>
            <person name="Zhao X."/>
            <person name="Zhong W.-Y."/>
            <person name="Peng D.-H."/>
            <person name="Ahmad S."/>
            <person name="Lan S."/>
            <person name="Zhang J.-S."/>
            <person name="Tsai W.-C."/>
            <person name="Van De Peer Y."/>
            <person name="Liu Z.-J."/>
        </authorList>
    </citation>
    <scope>NUCLEOTIDE SEQUENCE</scope>
    <source>
        <strain evidence="2">SCP</strain>
        <tissue evidence="2">Leaves</tissue>
    </source>
</reference>
<sequence length="59" mass="6460">MHLLSTLEEDNKPTQNHGFCVPPNTHHQATTFPQLKKSSPTPSPSSPIPPIALLRLPPL</sequence>